<name>A0ACC0VVF8_9STRA</name>
<accession>A0ACC0VVF8</accession>
<evidence type="ECO:0000313" key="2">
    <source>
        <dbReference type="Proteomes" id="UP001163321"/>
    </source>
</evidence>
<evidence type="ECO:0000313" key="1">
    <source>
        <dbReference type="EMBL" id="KAI9910182.1"/>
    </source>
</evidence>
<dbReference type="EMBL" id="CM047585">
    <property type="protein sequence ID" value="KAI9910182.1"/>
    <property type="molecule type" value="Genomic_DNA"/>
</dbReference>
<keyword evidence="2" id="KW-1185">Reference proteome</keyword>
<dbReference type="Proteomes" id="UP001163321">
    <property type="component" value="Chromosome 6"/>
</dbReference>
<proteinExistence type="predicted"/>
<comment type="caution">
    <text evidence="1">The sequence shown here is derived from an EMBL/GenBank/DDBJ whole genome shotgun (WGS) entry which is preliminary data.</text>
</comment>
<organism evidence="1 2">
    <name type="scientific">Peronosclerospora sorghi</name>
    <dbReference type="NCBI Taxonomy" id="230839"/>
    <lineage>
        <taxon>Eukaryota</taxon>
        <taxon>Sar</taxon>
        <taxon>Stramenopiles</taxon>
        <taxon>Oomycota</taxon>
        <taxon>Peronosporomycetes</taxon>
        <taxon>Peronosporales</taxon>
        <taxon>Peronosporaceae</taxon>
        <taxon>Peronosclerospora</taxon>
    </lineage>
</organism>
<protein>
    <submittedName>
        <fullName evidence="1">Uncharacterized protein</fullName>
    </submittedName>
</protein>
<reference evidence="1 2" key="1">
    <citation type="journal article" date="2022" name="bioRxiv">
        <title>The genome of the oomycete Peronosclerospora sorghi, a cosmopolitan pathogen of maize and sorghum, is inflated with dispersed pseudogenes.</title>
        <authorList>
            <person name="Fletcher K."/>
            <person name="Martin F."/>
            <person name="Isakeit T."/>
            <person name="Cavanaugh K."/>
            <person name="Magill C."/>
            <person name="Michelmore R."/>
        </authorList>
    </citation>
    <scope>NUCLEOTIDE SEQUENCE [LARGE SCALE GENOMIC DNA]</scope>
    <source>
        <strain evidence="1">P6</strain>
    </source>
</reference>
<gene>
    <name evidence="1" type="ORF">PsorP6_010539</name>
</gene>
<sequence length="90" mass="10382">MDIAVKTKLQAVLSSRLNRWHRWDFVNLRATYHNSTERTYGDHFNASDTIGVRLDMEQGKLSFFTNGIKFGEHIVSAFGVAFENMKGERD</sequence>